<protein>
    <submittedName>
        <fullName evidence="1">Uncharacterized protein</fullName>
    </submittedName>
</protein>
<dbReference type="PROSITE" id="PS51257">
    <property type="entry name" value="PROKAR_LIPOPROTEIN"/>
    <property type="match status" value="1"/>
</dbReference>
<accession>A0A6P1CN58</accession>
<dbReference type="Proteomes" id="UP000471166">
    <property type="component" value="Unassembled WGS sequence"/>
</dbReference>
<dbReference type="EMBL" id="JAAGVB010000016">
    <property type="protein sequence ID" value="NEW33327.1"/>
    <property type="molecule type" value="Genomic_DNA"/>
</dbReference>
<gene>
    <name evidence="1" type="ORF">GV791_12260</name>
</gene>
<organism evidence="1 2">
    <name type="scientific">Nocardia cyriacigeorgica</name>
    <dbReference type="NCBI Taxonomy" id="135487"/>
    <lineage>
        <taxon>Bacteria</taxon>
        <taxon>Bacillati</taxon>
        <taxon>Actinomycetota</taxon>
        <taxon>Actinomycetes</taxon>
        <taxon>Mycobacteriales</taxon>
        <taxon>Nocardiaceae</taxon>
        <taxon>Nocardia</taxon>
    </lineage>
</organism>
<dbReference type="InterPro" id="IPR058714">
    <property type="entry name" value="LpqS"/>
</dbReference>
<name>A0A6P1CN58_9NOCA</name>
<evidence type="ECO:0000313" key="2">
    <source>
        <dbReference type="Proteomes" id="UP000471166"/>
    </source>
</evidence>
<dbReference type="RefSeq" id="WP_163844478.1">
    <property type="nucleotide sequence ID" value="NZ_AP026975.1"/>
</dbReference>
<reference evidence="1 2" key="1">
    <citation type="submission" date="2020-01" db="EMBL/GenBank/DDBJ databases">
        <title>Genetics and antimicrobial susceptibilities of Nocardia species isolated from the soil; a comparison with species isolated from humans.</title>
        <authorList>
            <person name="Carrasco G."/>
            <person name="Monzon S."/>
            <person name="Sansegundo M."/>
            <person name="Garcia E."/>
            <person name="Garrido N."/>
            <person name="Medina M.J."/>
            <person name="Villalon P."/>
            <person name="Ramirez-Arocha A.C."/>
            <person name="Jimenez P."/>
            <person name="Cuesta I."/>
            <person name="Valdezate S."/>
        </authorList>
    </citation>
    <scope>NUCLEOTIDE SEQUENCE [LARGE SCALE GENOMIC DNA]</scope>
    <source>
        <strain evidence="1 2">CNM20110626</strain>
    </source>
</reference>
<proteinExistence type="predicted"/>
<dbReference type="Pfam" id="PF26327">
    <property type="entry name" value="LpqS"/>
    <property type="match status" value="1"/>
</dbReference>
<comment type="caution">
    <text evidence="1">The sequence shown here is derived from an EMBL/GenBank/DDBJ whole genome shotgun (WGS) entry which is preliminary data.</text>
</comment>
<sequence length="132" mass="13983">MGDRQRSHHRLAMTWVMAILVLVFSLAGCDSERDHLHQTTTSSSGVEAFGAAEAEFCTPAGTPEEQPHARHMSADEFVAGGSDTPKARIAPGQSVQAVVASPLPPSAFSFSTGPPTSSGGRDTLTRFCISRR</sequence>
<evidence type="ECO:0000313" key="1">
    <source>
        <dbReference type="EMBL" id="NEW33327.1"/>
    </source>
</evidence>
<dbReference type="AlphaFoldDB" id="A0A6P1CN58"/>